<dbReference type="PROSITE" id="PS52019">
    <property type="entry name" value="PKS_MFAS_DH"/>
    <property type="match status" value="1"/>
</dbReference>
<evidence type="ECO:0000256" key="1">
    <source>
        <dbReference type="ARBA" id="ARBA00001957"/>
    </source>
</evidence>
<dbReference type="SMART" id="SM00827">
    <property type="entry name" value="PKS_AT"/>
    <property type="match status" value="1"/>
</dbReference>
<dbReference type="FunFam" id="3.40.47.10:FF:000019">
    <property type="entry name" value="Polyketide synthase type I"/>
    <property type="match status" value="1"/>
</dbReference>
<dbReference type="InterPro" id="IPR014031">
    <property type="entry name" value="Ketoacyl_synth_C"/>
</dbReference>
<evidence type="ECO:0000259" key="10">
    <source>
        <dbReference type="PROSITE" id="PS52019"/>
    </source>
</evidence>
<dbReference type="InterPro" id="IPR020841">
    <property type="entry name" value="PKS_Beta-ketoAc_synthase_dom"/>
</dbReference>
<keyword evidence="3" id="KW-0597">Phosphoprotein</keyword>
<dbReference type="InterPro" id="IPR015083">
    <property type="entry name" value="NorB/c/GfsB-D-like_docking"/>
</dbReference>
<dbReference type="Pfam" id="PF08990">
    <property type="entry name" value="Docking"/>
    <property type="match status" value="1"/>
</dbReference>
<dbReference type="Pfam" id="PF16197">
    <property type="entry name" value="KAsynt_C_assoc"/>
    <property type="match status" value="1"/>
</dbReference>
<dbReference type="EMBL" id="JAEACQ010000221">
    <property type="protein sequence ID" value="MBL7629208.1"/>
    <property type="molecule type" value="Genomic_DNA"/>
</dbReference>
<keyword evidence="6" id="KW-0511">Multifunctional enzyme</keyword>
<keyword evidence="7 11" id="KW-0012">Acyltransferase</keyword>
<gene>
    <name evidence="11" type="ORF">I7412_18980</name>
</gene>
<evidence type="ECO:0000256" key="5">
    <source>
        <dbReference type="ARBA" id="ARBA00023194"/>
    </source>
</evidence>
<evidence type="ECO:0000256" key="4">
    <source>
        <dbReference type="ARBA" id="ARBA00022679"/>
    </source>
</evidence>
<organism evidence="11 12">
    <name type="scientific">Frankia nepalensis</name>
    <dbReference type="NCBI Taxonomy" id="1836974"/>
    <lineage>
        <taxon>Bacteria</taxon>
        <taxon>Bacillati</taxon>
        <taxon>Actinomycetota</taxon>
        <taxon>Actinomycetes</taxon>
        <taxon>Frankiales</taxon>
        <taxon>Frankiaceae</taxon>
        <taxon>Frankia</taxon>
    </lineage>
</organism>
<dbReference type="Pfam" id="PF00109">
    <property type="entry name" value="ketoacyl-synt"/>
    <property type="match status" value="1"/>
</dbReference>
<comment type="cofactor">
    <cofactor evidence="1">
        <name>pantetheine 4'-phosphate</name>
        <dbReference type="ChEBI" id="CHEBI:47942"/>
    </cofactor>
</comment>
<dbReference type="InterPro" id="IPR020807">
    <property type="entry name" value="PKS_DH"/>
</dbReference>
<dbReference type="InterPro" id="IPR014043">
    <property type="entry name" value="Acyl_transferase_dom"/>
</dbReference>
<dbReference type="InterPro" id="IPR049900">
    <property type="entry name" value="PKS_mFAS_DH"/>
</dbReference>
<dbReference type="PROSITE" id="PS52004">
    <property type="entry name" value="KS3_2"/>
    <property type="match status" value="1"/>
</dbReference>
<dbReference type="InterPro" id="IPR050091">
    <property type="entry name" value="PKS_NRPS_Biosynth_Enz"/>
</dbReference>
<dbReference type="GO" id="GO:0004312">
    <property type="term" value="F:fatty acid synthase activity"/>
    <property type="evidence" value="ECO:0007669"/>
    <property type="project" value="TreeGrafter"/>
</dbReference>
<dbReference type="InterPro" id="IPR049552">
    <property type="entry name" value="PKS_DH_N"/>
</dbReference>
<evidence type="ECO:0000256" key="7">
    <source>
        <dbReference type="ARBA" id="ARBA00023315"/>
    </source>
</evidence>
<dbReference type="Proteomes" id="UP000604475">
    <property type="component" value="Unassembled WGS sequence"/>
</dbReference>
<dbReference type="InterPro" id="IPR016036">
    <property type="entry name" value="Malonyl_transacylase_ACP-bd"/>
</dbReference>
<proteinExistence type="predicted"/>
<accession>A0A937RBR0</accession>
<dbReference type="InterPro" id="IPR032821">
    <property type="entry name" value="PKS_assoc"/>
</dbReference>
<dbReference type="AlphaFoldDB" id="A0A937RBR0"/>
<keyword evidence="12" id="KW-1185">Reference proteome</keyword>
<dbReference type="Gene3D" id="3.40.366.10">
    <property type="entry name" value="Malonyl-Coenzyme A Acyl Carrier Protein, domain 2"/>
    <property type="match status" value="1"/>
</dbReference>
<dbReference type="CDD" id="cd00833">
    <property type="entry name" value="PKS"/>
    <property type="match status" value="1"/>
</dbReference>
<dbReference type="RefSeq" id="WP_203031777.1">
    <property type="nucleotide sequence ID" value="NZ_JAEACQ010000221.1"/>
</dbReference>
<dbReference type="InterPro" id="IPR042104">
    <property type="entry name" value="PKS_dehydratase_sf"/>
</dbReference>
<dbReference type="Pfam" id="PF21089">
    <property type="entry name" value="PKS_DH_N"/>
    <property type="match status" value="1"/>
</dbReference>
<dbReference type="Gene3D" id="3.10.129.110">
    <property type="entry name" value="Polyketide synthase dehydratase"/>
    <property type="match status" value="1"/>
</dbReference>
<dbReference type="SUPFAM" id="SSF55048">
    <property type="entry name" value="Probable ACP-binding domain of malonyl-CoA ACP transacylase"/>
    <property type="match status" value="1"/>
</dbReference>
<dbReference type="PANTHER" id="PTHR43775:SF51">
    <property type="entry name" value="INACTIVE PHENOLPHTHIOCEROL SYNTHESIS POLYKETIDE SYNTHASE TYPE I PKS1-RELATED"/>
    <property type="match status" value="1"/>
</dbReference>
<dbReference type="SMART" id="SM00826">
    <property type="entry name" value="PKS_DH"/>
    <property type="match status" value="1"/>
</dbReference>
<dbReference type="GO" id="GO:0030639">
    <property type="term" value="P:polyketide biosynthetic process"/>
    <property type="evidence" value="ECO:0007669"/>
    <property type="project" value="UniProtKB-ARBA"/>
</dbReference>
<comment type="caution">
    <text evidence="11">The sequence shown here is derived from an EMBL/GenBank/DDBJ whole genome shotgun (WGS) entry which is preliminary data.</text>
</comment>
<dbReference type="SMART" id="SM00825">
    <property type="entry name" value="PKS_KS"/>
    <property type="match status" value="1"/>
</dbReference>
<dbReference type="SUPFAM" id="SSF52151">
    <property type="entry name" value="FabD/lysophospholipase-like"/>
    <property type="match status" value="1"/>
</dbReference>
<evidence type="ECO:0000256" key="2">
    <source>
        <dbReference type="ARBA" id="ARBA00022450"/>
    </source>
</evidence>
<dbReference type="InterPro" id="IPR001227">
    <property type="entry name" value="Ac_transferase_dom_sf"/>
</dbReference>
<evidence type="ECO:0000256" key="6">
    <source>
        <dbReference type="ARBA" id="ARBA00023268"/>
    </source>
</evidence>
<dbReference type="GO" id="GO:0006633">
    <property type="term" value="P:fatty acid biosynthetic process"/>
    <property type="evidence" value="ECO:0007669"/>
    <property type="project" value="TreeGrafter"/>
</dbReference>
<protein>
    <submittedName>
        <fullName evidence="11">Acyltransferase domain-containing protein</fullName>
    </submittedName>
</protein>
<dbReference type="InterPro" id="IPR014030">
    <property type="entry name" value="Ketoacyl_synth_N"/>
</dbReference>
<dbReference type="FunFam" id="3.40.366.10:FF:000002">
    <property type="entry name" value="Probable polyketide synthase 2"/>
    <property type="match status" value="1"/>
</dbReference>
<dbReference type="Pfam" id="PF00698">
    <property type="entry name" value="Acyl_transf_1"/>
    <property type="match status" value="1"/>
</dbReference>
<dbReference type="Gene3D" id="3.40.47.10">
    <property type="match status" value="1"/>
</dbReference>
<evidence type="ECO:0000256" key="8">
    <source>
        <dbReference type="PROSITE-ProRule" id="PRU01363"/>
    </source>
</evidence>
<evidence type="ECO:0000259" key="9">
    <source>
        <dbReference type="PROSITE" id="PS52004"/>
    </source>
</evidence>
<dbReference type="PANTHER" id="PTHR43775">
    <property type="entry name" value="FATTY ACID SYNTHASE"/>
    <property type="match status" value="1"/>
</dbReference>
<dbReference type="InterPro" id="IPR016039">
    <property type="entry name" value="Thiolase-like"/>
</dbReference>
<evidence type="ECO:0000256" key="3">
    <source>
        <dbReference type="ARBA" id="ARBA00022553"/>
    </source>
</evidence>
<comment type="caution">
    <text evidence="8">Lacks conserved residue(s) required for the propagation of feature annotation.</text>
</comment>
<dbReference type="GO" id="GO:0017000">
    <property type="term" value="P:antibiotic biosynthetic process"/>
    <property type="evidence" value="ECO:0007669"/>
    <property type="project" value="UniProtKB-KW"/>
</dbReference>
<evidence type="ECO:0000313" key="12">
    <source>
        <dbReference type="Proteomes" id="UP000604475"/>
    </source>
</evidence>
<reference evidence="11" key="1">
    <citation type="submission" date="2020-12" db="EMBL/GenBank/DDBJ databases">
        <title>Genomic characterization of non-nitrogen-fixing Frankia strains.</title>
        <authorList>
            <person name="Carlos-Shanley C."/>
            <person name="Guerra T."/>
            <person name="Hahn D."/>
        </authorList>
    </citation>
    <scope>NUCLEOTIDE SEQUENCE</scope>
    <source>
        <strain evidence="11">CN6</strain>
    </source>
</reference>
<sequence>MASTAKGTSSADTVVAALRDSLKETARLRQRNRELAARDQEPIAIVGMACRFPGGVGSPEDLWDLVVEGRDGTGDFPVDRGWDFGRLFGGGGAGSSVTRRGGFLRGAGDFDAEFFGISPREALAMDPQQRVLLEVSWEAFERAGIDPTTLRGSRTGVYAGLMYHDYGPHLHLPVEGADGHRLTGTLGSVLSGRVAYVFGLEGAAVTVDTACSSSLVALHVAVGALRRGECGVALVGGVTVMSSPGTFVEFSRQGGLSVDGRCRSFAAGADGTGWAEGAGVLVLERLSDAVREGRRVLAVVRGSAVNQDGASNGLTAPNGPSQERVIRAALAAAGLGPQDVDAVEGHGTGTRLGDPIEAEALMATYGRGRSGGEPLWLGSLKSNVGHAQAAAGVGGVIKMVMALRAGVLPGSLFAGEPSGLVDWEGGGVRLLAGARAWPVTGRPRRVGVSSFGISGTNAHVVLEQAPETTDNDDGTGAGPGVVAGIDGSVESTRQVPEAADLTQRSDGDDAAVDLGVGVPVLVPVSGRGAVGLRAVAGRLGRFVAGRGEVDVAGVGFSSATARAVMAHRAVVLATGREELLAGLAAVAQGQEHSRVVIGEAAGPAGGVAFLFAGQGSQRPGMGRELYAAYPVFREALDDACAALDPLLRDELAAVGTGSLREVMFAPDGDPLAGPLERTVFTQAALFAFESALYRQVTAWGIEPDHLAGHSVGEITAAHVAGVLSLPDAAALVAARGRLMNALPDGGAMLSVQASEEQAVAALAGVDGKVAVAAVNGPRAVVVSGEHTAVEAAARALESQGVKTRRLRVSHAFHSPLMDPILDEFHTVLAGLTYQTPRIPIVSTLTGTAAADGDLTTPDYWTRHARHAVRFAQAITTLHEQGTRTYLELGPDNSLTTLAEQTLTGSDSEGAAGARLVAAQRRTGPEPAAVLRAVAALHTTGTSPHWPALYPQPTPVTGSLPYDLPTYPFQHKHYWHRPAAQENVDAAGLGLVATDHPLIRAVVPLADTGGVVFSGSVSLVAQPWLADHTIHGTTLYPGTGLLELALHAATHTGTHTLDELTLHTPLALPPTDTLHLQLTLTPPEPTAHRTLTIHTPPHNQSLNVQELLCRLQLEKK</sequence>
<keyword evidence="2" id="KW-0596">Phosphopantetheine</keyword>
<evidence type="ECO:0000313" key="11">
    <source>
        <dbReference type="EMBL" id="MBL7629208.1"/>
    </source>
</evidence>
<feature type="domain" description="Ketosynthase family 3 (KS3)" evidence="9">
    <location>
        <begin position="40"/>
        <end position="464"/>
    </location>
</feature>
<keyword evidence="4" id="KW-0808">Transferase</keyword>
<keyword evidence="5" id="KW-0045">Antibiotic biosynthesis</keyword>
<name>A0A937RBR0_9ACTN</name>
<dbReference type="SUPFAM" id="SSF53901">
    <property type="entry name" value="Thiolase-like"/>
    <property type="match status" value="1"/>
</dbReference>
<dbReference type="InterPro" id="IPR016035">
    <property type="entry name" value="Acyl_Trfase/lysoPLipase"/>
</dbReference>
<feature type="domain" description="PKS/mFAS DH" evidence="10">
    <location>
        <begin position="995"/>
        <end position="1115"/>
    </location>
</feature>
<dbReference type="Gene3D" id="3.30.70.3290">
    <property type="match status" value="1"/>
</dbReference>
<dbReference type="Pfam" id="PF02801">
    <property type="entry name" value="Ketoacyl-synt_C"/>
    <property type="match status" value="1"/>
</dbReference>
<feature type="non-terminal residue" evidence="11">
    <location>
        <position position="1115"/>
    </location>
</feature>